<feature type="transmembrane region" description="Helical" evidence="9">
    <location>
        <begin position="128"/>
        <end position="146"/>
    </location>
</feature>
<feature type="transmembrane region" description="Helical" evidence="9">
    <location>
        <begin position="328"/>
        <end position="349"/>
    </location>
</feature>
<reference evidence="11" key="1">
    <citation type="submission" date="2016-11" db="EMBL/GenBank/DDBJ databases">
        <authorList>
            <person name="Varghese N."/>
            <person name="Submissions S."/>
        </authorList>
    </citation>
    <scope>NUCLEOTIDE SEQUENCE [LARGE SCALE GENOMIC DNA]</scope>
    <source>
        <strain evidence="11">DSM 26884</strain>
    </source>
</reference>
<dbReference type="GO" id="GO:0005886">
    <property type="term" value="C:plasma membrane"/>
    <property type="evidence" value="ECO:0007669"/>
    <property type="project" value="UniProtKB-SubCell"/>
</dbReference>
<keyword evidence="7 9" id="KW-1133">Transmembrane helix</keyword>
<evidence type="ECO:0000256" key="2">
    <source>
        <dbReference type="ARBA" id="ARBA00008220"/>
    </source>
</evidence>
<keyword evidence="4" id="KW-1003">Cell membrane</keyword>
<dbReference type="PANTHER" id="PTHR42770:SF4">
    <property type="entry name" value="ARGININE_ORNITHINE ANTIPORTER-RELATED"/>
    <property type="match status" value="1"/>
</dbReference>
<evidence type="ECO:0000256" key="1">
    <source>
        <dbReference type="ARBA" id="ARBA00004651"/>
    </source>
</evidence>
<organism evidence="10 11">
    <name type="scientific">Bacteroides stercorirosoris</name>
    <dbReference type="NCBI Taxonomy" id="871324"/>
    <lineage>
        <taxon>Bacteria</taxon>
        <taxon>Pseudomonadati</taxon>
        <taxon>Bacteroidota</taxon>
        <taxon>Bacteroidia</taxon>
        <taxon>Bacteroidales</taxon>
        <taxon>Bacteroidaceae</taxon>
        <taxon>Bacteroides</taxon>
    </lineage>
</organism>
<dbReference type="GeneID" id="92711003"/>
<dbReference type="RefSeq" id="WP_025835150.1">
    <property type="nucleotide sequence ID" value="NZ_FQZN01000003.1"/>
</dbReference>
<evidence type="ECO:0000256" key="6">
    <source>
        <dbReference type="ARBA" id="ARBA00022970"/>
    </source>
</evidence>
<dbReference type="Proteomes" id="UP000184192">
    <property type="component" value="Unassembled WGS sequence"/>
</dbReference>
<dbReference type="InterPro" id="IPR004754">
    <property type="entry name" value="Amino_acid_antiprt"/>
</dbReference>
<evidence type="ECO:0000256" key="9">
    <source>
        <dbReference type="SAM" id="Phobius"/>
    </source>
</evidence>
<feature type="transmembrane region" description="Helical" evidence="9">
    <location>
        <begin position="158"/>
        <end position="182"/>
    </location>
</feature>
<evidence type="ECO:0000256" key="4">
    <source>
        <dbReference type="ARBA" id="ARBA00022475"/>
    </source>
</evidence>
<evidence type="ECO:0000256" key="7">
    <source>
        <dbReference type="ARBA" id="ARBA00022989"/>
    </source>
</evidence>
<evidence type="ECO:0000256" key="8">
    <source>
        <dbReference type="ARBA" id="ARBA00023136"/>
    </source>
</evidence>
<feature type="transmembrane region" description="Helical" evidence="9">
    <location>
        <begin position="85"/>
        <end position="108"/>
    </location>
</feature>
<comment type="similarity">
    <text evidence="2">Belongs to the amino acid-polyamine-organocation (APC) superfamily. Basic amino acid/polyamine antiporter (APA) (TC 2.A.3.2) family.</text>
</comment>
<evidence type="ECO:0000313" key="11">
    <source>
        <dbReference type="Proteomes" id="UP000184192"/>
    </source>
</evidence>
<keyword evidence="6" id="KW-0029">Amino-acid transport</keyword>
<feature type="transmembrane region" description="Helical" evidence="9">
    <location>
        <begin position="202"/>
        <end position="221"/>
    </location>
</feature>
<feature type="transmembrane region" description="Helical" evidence="9">
    <location>
        <begin position="418"/>
        <end position="434"/>
    </location>
</feature>
<evidence type="ECO:0000313" key="10">
    <source>
        <dbReference type="EMBL" id="SHI52981.1"/>
    </source>
</evidence>
<dbReference type="NCBIfam" id="TIGR00905">
    <property type="entry name" value="2A0302"/>
    <property type="match status" value="1"/>
</dbReference>
<dbReference type="PANTHER" id="PTHR42770">
    <property type="entry name" value="AMINO ACID TRANSPORTER-RELATED"/>
    <property type="match status" value="1"/>
</dbReference>
<protein>
    <submittedName>
        <fullName evidence="10">Arginine:ornithine antiporter / lysine permease</fullName>
    </submittedName>
</protein>
<gene>
    <name evidence="10" type="ORF">SAMN05444350_103188</name>
</gene>
<accession>A0A1M6BWE0</accession>
<dbReference type="PIRSF" id="PIRSF006060">
    <property type="entry name" value="AA_transporter"/>
    <property type="match status" value="1"/>
</dbReference>
<feature type="transmembrane region" description="Helical" evidence="9">
    <location>
        <begin position="43"/>
        <end position="64"/>
    </location>
</feature>
<dbReference type="InterPro" id="IPR050367">
    <property type="entry name" value="APC_superfamily"/>
</dbReference>
<feature type="transmembrane region" description="Helical" evidence="9">
    <location>
        <begin position="454"/>
        <end position="471"/>
    </location>
</feature>
<dbReference type="Pfam" id="PF13520">
    <property type="entry name" value="AA_permease_2"/>
    <property type="match status" value="1"/>
</dbReference>
<keyword evidence="5 9" id="KW-0812">Transmembrane</keyword>
<comment type="subcellular location">
    <subcellularLocation>
        <location evidence="1">Cell membrane</location>
        <topology evidence="1">Multi-pass membrane protein</topology>
    </subcellularLocation>
</comment>
<feature type="transmembrane region" description="Helical" evidence="9">
    <location>
        <begin position="355"/>
        <end position="376"/>
    </location>
</feature>
<dbReference type="Gene3D" id="1.20.1740.10">
    <property type="entry name" value="Amino acid/polyamine transporter I"/>
    <property type="match status" value="1"/>
</dbReference>
<evidence type="ECO:0000256" key="5">
    <source>
        <dbReference type="ARBA" id="ARBA00022692"/>
    </source>
</evidence>
<dbReference type="GO" id="GO:0022857">
    <property type="term" value="F:transmembrane transporter activity"/>
    <property type="evidence" value="ECO:0007669"/>
    <property type="project" value="InterPro"/>
</dbReference>
<feature type="transmembrane region" description="Helical" evidence="9">
    <location>
        <begin position="233"/>
        <end position="254"/>
    </location>
</feature>
<name>A0A1M6BWE0_9BACE</name>
<feature type="transmembrane region" description="Helical" evidence="9">
    <location>
        <begin position="396"/>
        <end position="412"/>
    </location>
</feature>
<dbReference type="InterPro" id="IPR002293">
    <property type="entry name" value="AA/rel_permease1"/>
</dbReference>
<evidence type="ECO:0000256" key="3">
    <source>
        <dbReference type="ARBA" id="ARBA00022448"/>
    </source>
</evidence>
<dbReference type="eggNOG" id="COG0531">
    <property type="taxonomic scope" value="Bacteria"/>
</dbReference>
<dbReference type="EMBL" id="FQZN01000003">
    <property type="protein sequence ID" value="SHI52981.1"/>
    <property type="molecule type" value="Genomic_DNA"/>
</dbReference>
<keyword evidence="3" id="KW-0813">Transport</keyword>
<dbReference type="GO" id="GO:0006865">
    <property type="term" value="P:amino acid transport"/>
    <property type="evidence" value="ECO:0007669"/>
    <property type="project" value="UniProtKB-KW"/>
</dbReference>
<keyword evidence="11" id="KW-1185">Reference proteome</keyword>
<feature type="transmembrane region" description="Helical" evidence="9">
    <location>
        <begin position="278"/>
        <end position="307"/>
    </location>
</feature>
<keyword evidence="8 9" id="KW-0472">Membrane</keyword>
<feature type="transmembrane region" description="Helical" evidence="9">
    <location>
        <begin position="12"/>
        <end position="31"/>
    </location>
</feature>
<sequence length="477" mass="51714">MADTSKKLGLGGLVAIVFGSMIGGGIFNISQNMAQGAGLGATLISWVISGVGVLFLVLNFKVLADARPDLNEGIYQYAKEGFGNYVGFNIAWGYWLCAAMGNVAFAVMLNDSFGEFLPVLLHHGWQTVVFGSFFIWAMYFIVARGVKAAAALNTIVTIVKFAALILIVIILFIFFKIGALSFDFWGHTPDLGSIGAQVKSTMLVTLWCFIGVEGAVVMSAHARNSKDVGKAGVIGFLLALVLYALISVLSYGIMHQPELAKLDDPSVAYVLKHAVGDWAYTFVVLSVIVSVIGGWIAWTLMCAQVPYTAAQVKILPKSFLRENKKSTPIYALLISSIIMQVFMVMVAMAKSVYDAAIDITGVMILPAYLFCGIYLVKASFMKGELSTTDPKKIGQYRFIGIVSSLFCLWLLYAGGLLLLLVTSIFYLVGIYFYVVARKQNRAQGEPIFSHAERWLALAIAVCSVIAVILLIEGKVGL</sequence>
<dbReference type="AlphaFoldDB" id="A0A1M6BWE0"/>
<proteinExistence type="inferred from homology"/>